<feature type="domain" description="PAS" evidence="1">
    <location>
        <begin position="394"/>
        <end position="454"/>
    </location>
</feature>
<dbReference type="InterPro" id="IPR029787">
    <property type="entry name" value="Nucleotide_cyclase"/>
</dbReference>
<dbReference type="PROSITE" id="PS50887">
    <property type="entry name" value="GGDEF"/>
    <property type="match status" value="1"/>
</dbReference>
<dbReference type="PROSITE" id="PS50112">
    <property type="entry name" value="PAS"/>
    <property type="match status" value="1"/>
</dbReference>
<dbReference type="Gene3D" id="3.20.20.450">
    <property type="entry name" value="EAL domain"/>
    <property type="match status" value="1"/>
</dbReference>
<dbReference type="Gene3D" id="3.30.450.20">
    <property type="entry name" value="PAS domain"/>
    <property type="match status" value="4"/>
</dbReference>
<dbReference type="Gene3D" id="3.30.70.270">
    <property type="match status" value="1"/>
</dbReference>
<protein>
    <submittedName>
        <fullName evidence="4">Unannotated protein</fullName>
    </submittedName>
</protein>
<dbReference type="InterPro" id="IPR013655">
    <property type="entry name" value="PAS_fold_3"/>
</dbReference>
<dbReference type="FunFam" id="3.30.70.270:FF:000001">
    <property type="entry name" value="Diguanylate cyclase domain protein"/>
    <property type="match status" value="1"/>
</dbReference>
<feature type="domain" description="GGDEF" evidence="3">
    <location>
        <begin position="551"/>
        <end position="683"/>
    </location>
</feature>
<evidence type="ECO:0000313" key="4">
    <source>
        <dbReference type="EMBL" id="CAB4751030.1"/>
    </source>
</evidence>
<dbReference type="EMBL" id="CAEZYR010000065">
    <property type="protein sequence ID" value="CAB4751030.1"/>
    <property type="molecule type" value="Genomic_DNA"/>
</dbReference>
<dbReference type="Pfam" id="PF00563">
    <property type="entry name" value="EAL"/>
    <property type="match status" value="1"/>
</dbReference>
<evidence type="ECO:0000259" key="2">
    <source>
        <dbReference type="PROSITE" id="PS50883"/>
    </source>
</evidence>
<dbReference type="SUPFAM" id="SSF55785">
    <property type="entry name" value="PYP-like sensor domain (PAS domain)"/>
    <property type="match status" value="4"/>
</dbReference>
<evidence type="ECO:0000259" key="3">
    <source>
        <dbReference type="PROSITE" id="PS50887"/>
    </source>
</evidence>
<name>A0A6J6TTX0_9ZZZZ</name>
<sequence>MTLSEPPAPAAASLASANAVADLEHVFAHAPLGVARLTAEGLLCWTNAAFATVLDARADALLDVKLHDLLDHDGSRDQIDRVLRDALAGHSRSIDVDLRAPSPRAHTKHCTLRVWRVDSEPSSLVASLERAPHPPVGVDAGELATLMERAAAGIARIEPDLSMRSCNPRWSEITGQSRAQALGRGWIEHIDPDGCAEFLDALLAASLDAQRLQGRLRLLTVEGEVRWIDVVATPLPATDADRVAGDAAPGAPMVLTFSDITENVEADHRAEELTRVLEATPDLVAILDPGGHNLSWANDAFRQFLLPHEVHETSMLAMLDEWSQAQYATSTLAALARTGSWQGELTFANGFGDEIPVSALLVAHHGEDGLIEAISLVARDLSDLRDAEQRVRASEIRLAALVEHASDLVCVVRPGGRIVYTSPAVMRVLGHSPGDLEGRNIFTFAHPDDLERVKVAAAELTNTPTMSGPIELRVLHANGSWRHFEVVATNLVDNPAVNGLVLNARDVSDRVEAAEILATRAYHDELTGLPNRALLLERLREALQHAQERRRMVGVLFLDLDRFKIVNDSLGHTAGDELLREVARRIQEIIRPGDTVARLGGDEFVVIINGMVRRGDAVLAARRLRRAIAKPIKLGSDSTVVTTSLGIAVAEGHESPEDLLRDSDTALYRAKDQGRDRADMFDDHLRDQAVRRHSVEQHLRRALDERLVEVLYQPIVDLKTDAITGAEALVRLRELDGSLMLPSEFIDIAEDTGLIIRLGAQVLALASRRAASWVSRYSGQSLHVAVNVSARQMADSSFAQQVASELANTGLPAELLSLELTESALIEGNPTTEKTLNQLTALGIQLGLDDFGTGFSSLSYLKRFPIDFVKIDRTFTDGLGTDDNDTAIVKATIALSHSLGLRVVAEGVETIAQRDLLKELGCDFGQGYLFARPLDPMAIETMLNNQRSS</sequence>
<organism evidence="4">
    <name type="scientific">freshwater metagenome</name>
    <dbReference type="NCBI Taxonomy" id="449393"/>
    <lineage>
        <taxon>unclassified sequences</taxon>
        <taxon>metagenomes</taxon>
        <taxon>ecological metagenomes</taxon>
    </lineage>
</organism>
<dbReference type="SMART" id="SM00267">
    <property type="entry name" value="GGDEF"/>
    <property type="match status" value="1"/>
</dbReference>
<dbReference type="Pfam" id="PF13188">
    <property type="entry name" value="PAS_8"/>
    <property type="match status" value="1"/>
</dbReference>
<dbReference type="SUPFAM" id="SSF55073">
    <property type="entry name" value="Nucleotide cyclase"/>
    <property type="match status" value="1"/>
</dbReference>
<dbReference type="Pfam" id="PF00990">
    <property type="entry name" value="GGDEF"/>
    <property type="match status" value="1"/>
</dbReference>
<dbReference type="CDD" id="cd01948">
    <property type="entry name" value="EAL"/>
    <property type="match status" value="1"/>
</dbReference>
<dbReference type="Pfam" id="PF08447">
    <property type="entry name" value="PAS_3"/>
    <property type="match status" value="2"/>
</dbReference>
<dbReference type="InterPro" id="IPR000160">
    <property type="entry name" value="GGDEF_dom"/>
</dbReference>
<proteinExistence type="predicted"/>
<dbReference type="PROSITE" id="PS50883">
    <property type="entry name" value="EAL"/>
    <property type="match status" value="1"/>
</dbReference>
<dbReference type="NCBIfam" id="TIGR00254">
    <property type="entry name" value="GGDEF"/>
    <property type="match status" value="1"/>
</dbReference>
<dbReference type="InterPro" id="IPR052155">
    <property type="entry name" value="Biofilm_reg_signaling"/>
</dbReference>
<dbReference type="CDD" id="cd00130">
    <property type="entry name" value="PAS"/>
    <property type="match status" value="2"/>
</dbReference>
<dbReference type="InterPro" id="IPR035965">
    <property type="entry name" value="PAS-like_dom_sf"/>
</dbReference>
<dbReference type="NCBIfam" id="TIGR00229">
    <property type="entry name" value="sensory_box"/>
    <property type="match status" value="2"/>
</dbReference>
<dbReference type="SMART" id="SM00086">
    <property type="entry name" value="PAC"/>
    <property type="match status" value="3"/>
</dbReference>
<dbReference type="SMART" id="SM00052">
    <property type="entry name" value="EAL"/>
    <property type="match status" value="1"/>
</dbReference>
<accession>A0A6J6TTX0</accession>
<feature type="domain" description="EAL" evidence="2">
    <location>
        <begin position="692"/>
        <end position="947"/>
    </location>
</feature>
<dbReference type="CDD" id="cd01949">
    <property type="entry name" value="GGDEF"/>
    <property type="match status" value="1"/>
</dbReference>
<dbReference type="PANTHER" id="PTHR44757">
    <property type="entry name" value="DIGUANYLATE CYCLASE DGCP"/>
    <property type="match status" value="1"/>
</dbReference>
<dbReference type="InterPro" id="IPR001610">
    <property type="entry name" value="PAC"/>
</dbReference>
<dbReference type="InterPro" id="IPR035919">
    <property type="entry name" value="EAL_sf"/>
</dbReference>
<dbReference type="SMART" id="SM00091">
    <property type="entry name" value="PAS"/>
    <property type="match status" value="4"/>
</dbReference>
<dbReference type="PANTHER" id="PTHR44757:SF2">
    <property type="entry name" value="BIOFILM ARCHITECTURE MAINTENANCE PROTEIN MBAA"/>
    <property type="match status" value="1"/>
</dbReference>
<dbReference type="InterPro" id="IPR001633">
    <property type="entry name" value="EAL_dom"/>
</dbReference>
<dbReference type="InterPro" id="IPR043128">
    <property type="entry name" value="Rev_trsase/Diguanyl_cyclase"/>
</dbReference>
<dbReference type="AlphaFoldDB" id="A0A6J6TTX0"/>
<evidence type="ECO:0000259" key="1">
    <source>
        <dbReference type="PROSITE" id="PS50112"/>
    </source>
</evidence>
<gene>
    <name evidence="4" type="ORF">UFOPK2754_01807</name>
</gene>
<dbReference type="InterPro" id="IPR000014">
    <property type="entry name" value="PAS"/>
</dbReference>
<reference evidence="4" key="1">
    <citation type="submission" date="2020-05" db="EMBL/GenBank/DDBJ databases">
        <authorList>
            <person name="Chiriac C."/>
            <person name="Salcher M."/>
            <person name="Ghai R."/>
            <person name="Kavagutti S V."/>
        </authorList>
    </citation>
    <scope>NUCLEOTIDE SEQUENCE</scope>
</reference>
<dbReference type="SUPFAM" id="SSF141868">
    <property type="entry name" value="EAL domain-like"/>
    <property type="match status" value="1"/>
</dbReference>